<sequence>MSEGRFNLSALAVRERSITVFLIFLISVAGVLAFFQLGRAEDPPFTVKQMTVITAWPGATAQEMQDQVAEPLEKRMQELRWYDRTETYTRPGLAFTMVSLLDSAPPAEVQDEFYQARKKLADEAPKLPAGVIGPMVNDEYSDVTFALFALKAKGEPQRRLVRDAETLRQQLLHVPGVKKVNIIGEQSERIFVSFSHDRLATLGVSPQDIFAALNSQNVLSPAGSIETKGPQIFVRVDGAFDKLEKIRNTPISAQGRTLKLSDVATVERGYEDPSTFLVRNNGEAALLLGIVMRDGWNGLDLGKALDAETTKINAELPLGMTLSKVTDQSVNISSSVDEFMVKFFVALLVVMLVCFLSMGWRVGIVVAAAVPLTLAAVFVIMAATGKNFDRITLGSLILALGLLVDDAIIAIEMMVVKMEEGYSRIKASAYAWSHTAAPMLSGTLVTAIGFMPNGFARSTAGEYTSNMFWIVGIALIVSWVVAVAFTPYLGVKLLPAIKKVEGGHEAIYNTRNYNRFRQVLGRVIARKWLVAGAVVGLFVVSILGMGVVKKQFFPTSDRPEVLVEVQMPYGTSIEQTSAATAKVEAWLAQQEEAKIVTAYVGQGAPRFYLAMSPELPDPSFAKIVVLTGDQEEREALKFRLREVIANGLASEARVRVTQLVFGPYSPFPVAYRVMGPDPDKLREIAERVETEMQASPMMRTVNVDWGQRVPTLHFTLDQDRLQAIGLTSSSVALQLQFLLSGVPLTDVREDIRSVQVVGRAAGDIRLDPAKIAGFTLVGSAGQRIPLSQVGTVDVRMEDPVLRRRDRTPTITVRGDIAEGLQPPDVSSAVLKQLQPIVETLPAGYRIEEAGSIEESAKATTAMVPLFPIMIALTLLIIILQVRSIAAMVMVFATSPLGLIGVVPTLLIFQQPFGINALVGLIALSGILMRNTLILIGQIHHNEQEGLSPFNAVVEATVQRARPVILTALAAILAFIPLTHSVFWGTLAYTLIGGTFAGTILTLVFLPAMYSIWFKIRPVPSQS</sequence>
<proteinExistence type="predicted"/>
<dbReference type="Pfam" id="PF00873">
    <property type="entry name" value="ACR_tran"/>
    <property type="match status" value="1"/>
</dbReference>
<comment type="caution">
    <text evidence="2">The sequence shown here is derived from an EMBL/GenBank/DDBJ whole genome shotgun (WGS) entry which is preliminary data.</text>
</comment>
<dbReference type="Proteomes" id="UP001597287">
    <property type="component" value="Unassembled WGS sequence"/>
</dbReference>
<feature type="transmembrane region" description="Helical" evidence="1">
    <location>
        <begin position="391"/>
        <end position="415"/>
    </location>
</feature>
<feature type="transmembrane region" description="Helical" evidence="1">
    <location>
        <begin position="988"/>
        <end position="1012"/>
    </location>
</feature>
<dbReference type="RefSeq" id="WP_380106232.1">
    <property type="nucleotide sequence ID" value="NZ_JBHSIH010000001.1"/>
</dbReference>
<organism evidence="2 3">
    <name type="scientific">Delftia deserti</name>
    <dbReference type="NCBI Taxonomy" id="1651218"/>
    <lineage>
        <taxon>Bacteria</taxon>
        <taxon>Pseudomonadati</taxon>
        <taxon>Pseudomonadota</taxon>
        <taxon>Betaproteobacteria</taxon>
        <taxon>Burkholderiales</taxon>
        <taxon>Comamonadaceae</taxon>
        <taxon>Delftia</taxon>
    </lineage>
</organism>
<dbReference type="SUPFAM" id="SSF82866">
    <property type="entry name" value="Multidrug efflux transporter AcrB transmembrane domain"/>
    <property type="match status" value="2"/>
</dbReference>
<feature type="transmembrane region" description="Helical" evidence="1">
    <location>
        <begin position="528"/>
        <end position="548"/>
    </location>
</feature>
<feature type="transmembrane region" description="Helical" evidence="1">
    <location>
        <begin position="436"/>
        <end position="455"/>
    </location>
</feature>
<dbReference type="PANTHER" id="PTHR32063">
    <property type="match status" value="1"/>
</dbReference>
<evidence type="ECO:0000256" key="1">
    <source>
        <dbReference type="SAM" id="Phobius"/>
    </source>
</evidence>
<dbReference type="EMBL" id="JBHUIG010000019">
    <property type="protein sequence ID" value="MFD2320597.1"/>
    <property type="molecule type" value="Genomic_DNA"/>
</dbReference>
<dbReference type="PANTHER" id="PTHR32063:SF18">
    <property type="entry name" value="CATION EFFLUX SYSTEM PROTEIN"/>
    <property type="match status" value="1"/>
</dbReference>
<feature type="transmembrane region" description="Helical" evidence="1">
    <location>
        <begin position="339"/>
        <end position="357"/>
    </location>
</feature>
<dbReference type="Gene3D" id="3.30.2090.10">
    <property type="entry name" value="Multidrug efflux transporter AcrB TolC docking domain, DN and DC subdomains"/>
    <property type="match status" value="2"/>
</dbReference>
<evidence type="ECO:0000313" key="3">
    <source>
        <dbReference type="Proteomes" id="UP001597287"/>
    </source>
</evidence>
<feature type="transmembrane region" description="Helical" evidence="1">
    <location>
        <begin position="861"/>
        <end position="879"/>
    </location>
</feature>
<dbReference type="Gene3D" id="3.30.70.1320">
    <property type="entry name" value="Multidrug efflux transporter AcrB pore domain like"/>
    <property type="match status" value="1"/>
</dbReference>
<feature type="transmembrane region" description="Helical" evidence="1">
    <location>
        <begin position="963"/>
        <end position="982"/>
    </location>
</feature>
<protein>
    <submittedName>
        <fullName evidence="2">Efflux RND transporter permease subunit</fullName>
    </submittedName>
</protein>
<feature type="transmembrane region" description="Helical" evidence="1">
    <location>
        <begin position="467"/>
        <end position="489"/>
    </location>
</feature>
<dbReference type="Gene3D" id="3.30.70.1440">
    <property type="entry name" value="Multidrug efflux transporter AcrB pore domain"/>
    <property type="match status" value="1"/>
</dbReference>
<feature type="transmembrane region" description="Helical" evidence="1">
    <location>
        <begin position="20"/>
        <end position="38"/>
    </location>
</feature>
<keyword evidence="1" id="KW-1133">Transmembrane helix</keyword>
<dbReference type="InterPro" id="IPR001036">
    <property type="entry name" value="Acrflvin-R"/>
</dbReference>
<dbReference type="SUPFAM" id="SSF82714">
    <property type="entry name" value="Multidrug efflux transporter AcrB TolC docking domain, DN and DC subdomains"/>
    <property type="match status" value="2"/>
</dbReference>
<name>A0ABW5ER58_9BURK</name>
<feature type="transmembrane region" description="Helical" evidence="1">
    <location>
        <begin position="886"/>
        <end position="908"/>
    </location>
</feature>
<keyword evidence="3" id="KW-1185">Reference proteome</keyword>
<keyword evidence="1" id="KW-0812">Transmembrane</keyword>
<dbReference type="Gene3D" id="1.20.1640.10">
    <property type="entry name" value="Multidrug efflux transporter AcrB transmembrane domain"/>
    <property type="match status" value="2"/>
</dbReference>
<feature type="transmembrane region" description="Helical" evidence="1">
    <location>
        <begin position="364"/>
        <end position="385"/>
    </location>
</feature>
<dbReference type="SUPFAM" id="SSF82693">
    <property type="entry name" value="Multidrug efflux transporter AcrB pore domain, PN1, PN2, PC1 and PC2 subdomains"/>
    <property type="match status" value="3"/>
</dbReference>
<evidence type="ECO:0000313" key="2">
    <source>
        <dbReference type="EMBL" id="MFD2320597.1"/>
    </source>
</evidence>
<feature type="transmembrane region" description="Helical" evidence="1">
    <location>
        <begin position="914"/>
        <end position="935"/>
    </location>
</feature>
<dbReference type="PRINTS" id="PR00702">
    <property type="entry name" value="ACRIFLAVINRP"/>
</dbReference>
<reference evidence="3" key="1">
    <citation type="journal article" date="2019" name="Int. J. Syst. Evol. Microbiol.">
        <title>The Global Catalogue of Microorganisms (GCM) 10K type strain sequencing project: providing services to taxonomists for standard genome sequencing and annotation.</title>
        <authorList>
            <consortium name="The Broad Institute Genomics Platform"/>
            <consortium name="The Broad Institute Genome Sequencing Center for Infectious Disease"/>
            <person name="Wu L."/>
            <person name="Ma J."/>
        </authorList>
    </citation>
    <scope>NUCLEOTIDE SEQUENCE [LARGE SCALE GENOMIC DNA]</scope>
    <source>
        <strain evidence="3">CCUG 62793</strain>
    </source>
</reference>
<keyword evidence="1" id="KW-0472">Membrane</keyword>
<dbReference type="InterPro" id="IPR027463">
    <property type="entry name" value="AcrB_DN_DC_subdom"/>
</dbReference>
<accession>A0ABW5ER58</accession>
<gene>
    <name evidence="2" type="ORF">ACFSPV_17995</name>
</gene>
<dbReference type="Gene3D" id="3.30.70.1430">
    <property type="entry name" value="Multidrug efflux transporter AcrB pore domain"/>
    <property type="match status" value="2"/>
</dbReference>